<feature type="transmembrane region" description="Helical" evidence="10">
    <location>
        <begin position="497"/>
        <end position="526"/>
    </location>
</feature>
<evidence type="ECO:0000256" key="8">
    <source>
        <dbReference type="ARBA" id="ARBA00023055"/>
    </source>
</evidence>
<feature type="compositionally biased region" description="Basic and acidic residues" evidence="11">
    <location>
        <begin position="8"/>
        <end position="20"/>
    </location>
</feature>
<dbReference type="GO" id="GO:0000422">
    <property type="term" value="P:autophagy of mitochondrion"/>
    <property type="evidence" value="ECO:0007669"/>
    <property type="project" value="TreeGrafter"/>
</dbReference>
<dbReference type="Pfam" id="PF04109">
    <property type="entry name" value="ATG9"/>
    <property type="match status" value="1"/>
</dbReference>
<dbReference type="GeneID" id="20079271"/>
<keyword evidence="7 10" id="KW-0072">Autophagy</keyword>
<keyword evidence="9 10" id="KW-0472">Membrane</keyword>
<dbReference type="RefSeq" id="XP_008863885.1">
    <property type="nucleotide sequence ID" value="XM_008865663.1"/>
</dbReference>
<comment type="subcellular location">
    <subcellularLocation>
        <location evidence="1 10">Preautophagosomal structure membrane</location>
        <topology evidence="1 10">Multi-pass membrane protein</topology>
    </subcellularLocation>
</comment>
<dbReference type="GO" id="GO:0005776">
    <property type="term" value="C:autophagosome"/>
    <property type="evidence" value="ECO:0007669"/>
    <property type="project" value="TreeGrafter"/>
</dbReference>
<reference evidence="12" key="1">
    <citation type="submission" date="2013-12" db="EMBL/GenBank/DDBJ databases">
        <title>The Genome Sequence of Aphanomyces invadans NJM9701.</title>
        <authorList>
            <consortium name="The Broad Institute Genomics Platform"/>
            <person name="Russ C."/>
            <person name="Tyler B."/>
            <person name="van West P."/>
            <person name="Dieguez-Uribeondo J."/>
            <person name="Young S.K."/>
            <person name="Zeng Q."/>
            <person name="Gargeya S."/>
            <person name="Fitzgerald M."/>
            <person name="Abouelleil A."/>
            <person name="Alvarado L."/>
            <person name="Chapman S.B."/>
            <person name="Gainer-Dewar J."/>
            <person name="Goldberg J."/>
            <person name="Griggs A."/>
            <person name="Gujja S."/>
            <person name="Hansen M."/>
            <person name="Howarth C."/>
            <person name="Imamovic A."/>
            <person name="Ireland A."/>
            <person name="Larimer J."/>
            <person name="McCowan C."/>
            <person name="Murphy C."/>
            <person name="Pearson M."/>
            <person name="Poon T.W."/>
            <person name="Priest M."/>
            <person name="Roberts A."/>
            <person name="Saif S."/>
            <person name="Shea T."/>
            <person name="Sykes S."/>
            <person name="Wortman J."/>
            <person name="Nusbaum C."/>
            <person name="Birren B."/>
        </authorList>
    </citation>
    <scope>NUCLEOTIDE SEQUENCE [LARGE SCALE GENOMIC DNA]</scope>
    <source>
        <strain evidence="12">NJM9701</strain>
    </source>
</reference>
<evidence type="ECO:0000256" key="6">
    <source>
        <dbReference type="ARBA" id="ARBA00022989"/>
    </source>
</evidence>
<name>A0A024UPM2_9STRA</name>
<evidence type="ECO:0000256" key="11">
    <source>
        <dbReference type="SAM" id="MobiDB-lite"/>
    </source>
</evidence>
<dbReference type="STRING" id="157072.A0A024UPM2"/>
<gene>
    <name evidence="12" type="ORF">H310_02221</name>
</gene>
<dbReference type="EMBL" id="KI913954">
    <property type="protein sequence ID" value="ETW07792.1"/>
    <property type="molecule type" value="Genomic_DNA"/>
</dbReference>
<dbReference type="GO" id="GO:0034045">
    <property type="term" value="C:phagophore assembly site membrane"/>
    <property type="evidence" value="ECO:0007669"/>
    <property type="project" value="UniProtKB-SubCell"/>
</dbReference>
<feature type="compositionally biased region" description="Low complexity" evidence="11">
    <location>
        <begin position="125"/>
        <end position="137"/>
    </location>
</feature>
<comment type="caution">
    <text evidence="10">Lacks conserved residue(s) required for the propagation of feature annotation.</text>
</comment>
<evidence type="ECO:0000256" key="9">
    <source>
        <dbReference type="ARBA" id="ARBA00023136"/>
    </source>
</evidence>
<feature type="compositionally biased region" description="Polar residues" evidence="11">
    <location>
        <begin position="88"/>
        <end position="105"/>
    </location>
</feature>
<dbReference type="AlphaFoldDB" id="A0A024UPM2"/>
<evidence type="ECO:0000256" key="5">
    <source>
        <dbReference type="ARBA" id="ARBA00022692"/>
    </source>
</evidence>
<protein>
    <recommendedName>
        <fullName evidence="3 10">Autophagy-related protein 9</fullName>
    </recommendedName>
</protein>
<evidence type="ECO:0000256" key="4">
    <source>
        <dbReference type="ARBA" id="ARBA00022448"/>
    </source>
</evidence>
<evidence type="ECO:0000256" key="10">
    <source>
        <dbReference type="RuleBase" id="RU364027"/>
    </source>
</evidence>
<dbReference type="InterPro" id="IPR007241">
    <property type="entry name" value="Autophagy-rel_prot_9"/>
</dbReference>
<evidence type="ECO:0000256" key="3">
    <source>
        <dbReference type="ARBA" id="ARBA00018074"/>
    </source>
</evidence>
<dbReference type="eggNOG" id="KOG2173">
    <property type="taxonomic scope" value="Eukaryota"/>
</dbReference>
<feature type="transmembrane region" description="Helical" evidence="10">
    <location>
        <begin position="255"/>
        <end position="274"/>
    </location>
</feature>
<dbReference type="GO" id="GO:0034727">
    <property type="term" value="P:piecemeal microautophagy of the nucleus"/>
    <property type="evidence" value="ECO:0007669"/>
    <property type="project" value="TreeGrafter"/>
</dbReference>
<keyword evidence="4 10" id="KW-0813">Transport</keyword>
<sequence>MNDSLLDELEKADVHRHDVYDPNASYQPLLEEHNAESDATALKNQRSRSAEDAEALWAELHSHPPQDRTRESPSSAFKFRSQLAQLTSNIRPPTASPQFHSTSARGSHGGANRSPNTHPVRRNFSSPHSTTPASHTSVDVRRHLKLPSLADVKNNWLLTSRGRHVPDEFGHVENVDAFLIALYNYYYHNGMSCYIGKEGVQLLNLLFTVCMSSFLMGCIQWRELATCPSSPNGCKRPLSDFVTWQFEGHWTSTVVLFYFLIFFAFWITRVVAFISNARDAYDMHGFVVEKLRIDARHIQTITWNEVVDRVVALLPPSADQSKPLKPTPFQSSYQLQIDPTQLGTPLAMARRIMRKDNFMIAFMNAPVFHTALPVPSWLPLSSHAVFSRNMEFNLQLCILDPMFDPIAGGSLRALSADDLKKRLMAVGMVNLLLTPFLLLFRAIQFFLLGAQEWSVNRASYLSSRRWSPLAMWTFREYNELPHVFDARIEKAAPLAEAYLALFPSGLVSIVASGVAFFAGSIMAVLIFMSLVEESIVLEVEVGSRQLIWYFTIASGVFALARSFQSPSRFLATESCEDAMTRLAAETHHFPSAWKGQCHTFATRDALLALFPYKTVLFLEECLIVLLTPFVLCVSLPDAAPEIVRFIEDHTVTVPDVGAVCRFAEFDFKADGGEAKMESSFMNFKRHHPSWHGPQEGEDLVNEITRFRGQELEKSLRLGDTLGGPDALLSRTMMMGDSMFHSTAFGGGQLSQSQQLMQSHAIHMALNGPQSSEYYWLQKYHDRPSHPFHEDEAKEDMQASLTM</sequence>
<dbReference type="PANTHER" id="PTHR13038:SF10">
    <property type="entry name" value="AUTOPHAGY-RELATED PROTEIN 9"/>
    <property type="match status" value="1"/>
</dbReference>
<evidence type="ECO:0000256" key="1">
    <source>
        <dbReference type="ARBA" id="ARBA00004511"/>
    </source>
</evidence>
<proteinExistence type="inferred from homology"/>
<organism evidence="12">
    <name type="scientific">Aphanomyces invadans</name>
    <dbReference type="NCBI Taxonomy" id="157072"/>
    <lineage>
        <taxon>Eukaryota</taxon>
        <taxon>Sar</taxon>
        <taxon>Stramenopiles</taxon>
        <taxon>Oomycota</taxon>
        <taxon>Saprolegniomycetes</taxon>
        <taxon>Saprolegniales</taxon>
        <taxon>Verrucalvaceae</taxon>
        <taxon>Aphanomyces</taxon>
    </lineage>
</organism>
<dbReference type="PANTHER" id="PTHR13038">
    <property type="entry name" value="APG9 AUTOPHAGY 9"/>
    <property type="match status" value="1"/>
</dbReference>
<dbReference type="VEuPathDB" id="FungiDB:H310_02221"/>
<keyword evidence="5 10" id="KW-0812">Transmembrane</keyword>
<dbReference type="GO" id="GO:0006869">
    <property type="term" value="P:lipid transport"/>
    <property type="evidence" value="ECO:0007669"/>
    <property type="project" value="UniProtKB-KW"/>
</dbReference>
<keyword evidence="6 10" id="KW-1133">Transmembrane helix</keyword>
<feature type="region of interest" description="Disordered" evidence="11">
    <location>
        <begin position="1"/>
        <end position="53"/>
    </location>
</feature>
<evidence type="ECO:0000313" key="12">
    <source>
        <dbReference type="EMBL" id="ETW07792.1"/>
    </source>
</evidence>
<accession>A0A024UPM2</accession>
<feature type="transmembrane region" description="Helical" evidence="10">
    <location>
        <begin position="358"/>
        <end position="378"/>
    </location>
</feature>
<dbReference type="GO" id="GO:0034497">
    <property type="term" value="P:protein localization to phagophore assembly site"/>
    <property type="evidence" value="ECO:0007669"/>
    <property type="project" value="TreeGrafter"/>
</dbReference>
<evidence type="ECO:0000256" key="7">
    <source>
        <dbReference type="ARBA" id="ARBA00023006"/>
    </source>
</evidence>
<keyword evidence="8 10" id="KW-0445">Lipid transport</keyword>
<comment type="similarity">
    <text evidence="2 10">Belongs to the ATG9 family.</text>
</comment>
<dbReference type="OrthoDB" id="2020634at2759"/>
<dbReference type="GO" id="GO:0061709">
    <property type="term" value="P:reticulophagy"/>
    <property type="evidence" value="ECO:0007669"/>
    <property type="project" value="TreeGrafter"/>
</dbReference>
<comment type="function">
    <text evidence="10">Phospholipid scramblase involved in autophagy. Cycles between the preautophagosomal structure/phagophore assembly site (PAS) and the cytoplasmic vesicle pool and supplies membrane for the growing autophagosome. Lipid scramblase activity plays a key role in preautophagosomal structure/phagophore assembly by distributing the phospholipids that arrive through ATG2 from the cytoplasmic to the luminal leaflet of the bilayer, thereby driving autophagosomal membrane expansion.</text>
</comment>
<evidence type="ECO:0000256" key="2">
    <source>
        <dbReference type="ARBA" id="ARBA00006185"/>
    </source>
</evidence>
<feature type="transmembrane region" description="Helical" evidence="10">
    <location>
        <begin position="423"/>
        <end position="448"/>
    </location>
</feature>
<feature type="region of interest" description="Disordered" evidence="11">
    <location>
        <begin position="88"/>
        <end position="140"/>
    </location>
</feature>